<dbReference type="SUPFAM" id="SSF74653">
    <property type="entry name" value="TolA/TonB C-terminal domain"/>
    <property type="match status" value="1"/>
</dbReference>
<evidence type="ECO:0000313" key="6">
    <source>
        <dbReference type="Proteomes" id="UP000294555"/>
    </source>
</evidence>
<name>A0A4R1NGM7_9GAMM</name>
<keyword evidence="6" id="KW-1185">Reference proteome</keyword>
<reference evidence="5 6" key="1">
    <citation type="submission" date="2019-02" db="EMBL/GenBank/DDBJ databases">
        <title>Investigation of anaerobic lignin degradation for improved lignocellulosic biofuels.</title>
        <authorList>
            <person name="Deangelis K."/>
        </authorList>
    </citation>
    <scope>NUCLEOTIDE SEQUENCE [LARGE SCALE GENOMIC DNA]</scope>
    <source>
        <strain evidence="5 6">159R</strain>
    </source>
</reference>
<dbReference type="RefSeq" id="WP_132925379.1">
    <property type="nucleotide sequence ID" value="NZ_SJOI01000001.1"/>
</dbReference>
<dbReference type="AlphaFoldDB" id="A0A4R1NGM7"/>
<proteinExistence type="predicted"/>
<comment type="caution">
    <text evidence="5">The sequence shown here is derived from an EMBL/GenBank/DDBJ whole genome shotgun (WGS) entry which is preliminary data.</text>
</comment>
<evidence type="ECO:0000259" key="4">
    <source>
        <dbReference type="SMART" id="SM00965"/>
    </source>
</evidence>
<dbReference type="OrthoDB" id="9760494at2"/>
<organism evidence="5 6">
    <name type="scientific">Sodalis ligni</name>
    <dbReference type="NCBI Taxonomy" id="2697027"/>
    <lineage>
        <taxon>Bacteria</taxon>
        <taxon>Pseudomonadati</taxon>
        <taxon>Pseudomonadota</taxon>
        <taxon>Gammaproteobacteria</taxon>
        <taxon>Enterobacterales</taxon>
        <taxon>Bruguierivoracaceae</taxon>
        <taxon>Sodalis</taxon>
    </lineage>
</organism>
<dbReference type="Gene3D" id="3.55.50.30">
    <property type="match status" value="1"/>
</dbReference>
<dbReference type="InterPro" id="IPR011662">
    <property type="entry name" value="Secretin/TonB_short_N"/>
</dbReference>
<dbReference type="SMART" id="SM00965">
    <property type="entry name" value="STN"/>
    <property type="match status" value="1"/>
</dbReference>
<keyword evidence="2" id="KW-0472">Membrane</keyword>
<evidence type="ECO:0000256" key="2">
    <source>
        <dbReference type="ARBA" id="ARBA00023136"/>
    </source>
</evidence>
<keyword evidence="3" id="KW-0998">Cell outer membrane</keyword>
<feature type="domain" description="Secretin/TonB short N-terminal" evidence="4">
    <location>
        <begin position="77"/>
        <end position="128"/>
    </location>
</feature>
<evidence type="ECO:0000256" key="3">
    <source>
        <dbReference type="ARBA" id="ARBA00023237"/>
    </source>
</evidence>
<evidence type="ECO:0000256" key="1">
    <source>
        <dbReference type="ARBA" id="ARBA00022448"/>
    </source>
</evidence>
<protein>
    <recommendedName>
        <fullName evidence="4">Secretin/TonB short N-terminal domain-containing protein</fullName>
    </recommendedName>
</protein>
<sequence>MIQNFHFGLQSRRSSAYGNRLSADRRAVRVRRYLLALLLCFSLQDALAAETQPLFHFELPAQNLQDALEQYSVITGREVLYDSSIVEGKRSAALTGTWRPEEALPILLQGSGVQAKYVGKDAFTLAQAYPDGPVAPLQSGGREAAMPAFKKHFYRRFQSSLTRLLCQDDILKKNAFRAALQFWFNRDGSFESVRLLDTSGSESFDKHILFQARQIHLNAAPPDSVRQPLTIVIDPRIPLICKNSG</sequence>
<dbReference type="GO" id="GO:0019867">
    <property type="term" value="C:outer membrane"/>
    <property type="evidence" value="ECO:0007669"/>
    <property type="project" value="InterPro"/>
</dbReference>
<gene>
    <name evidence="5" type="ORF">EZJ58_4412</name>
</gene>
<dbReference type="EMBL" id="SJOI01000001">
    <property type="protein sequence ID" value="TCL06177.1"/>
    <property type="molecule type" value="Genomic_DNA"/>
</dbReference>
<accession>A0A4R1NGM7</accession>
<dbReference type="Proteomes" id="UP000294555">
    <property type="component" value="Unassembled WGS sequence"/>
</dbReference>
<keyword evidence="1" id="KW-0813">Transport</keyword>
<evidence type="ECO:0000313" key="5">
    <source>
        <dbReference type="EMBL" id="TCL06177.1"/>
    </source>
</evidence>